<dbReference type="KEGG" id="ace:Acel_1932"/>
<feature type="compositionally biased region" description="Polar residues" evidence="1">
    <location>
        <begin position="9"/>
        <end position="18"/>
    </location>
</feature>
<dbReference type="STRING" id="351607.Acel_1932"/>
<keyword evidence="4" id="KW-1185">Reference proteome</keyword>
<dbReference type="SUPFAM" id="SSF53448">
    <property type="entry name" value="Nucleotide-diphospho-sugar transferases"/>
    <property type="match status" value="1"/>
</dbReference>
<dbReference type="PANTHER" id="PTHR43685:SF2">
    <property type="entry name" value="GLYCOSYLTRANSFERASE 2-LIKE DOMAIN-CONTAINING PROTEIN"/>
    <property type="match status" value="1"/>
</dbReference>
<evidence type="ECO:0000256" key="1">
    <source>
        <dbReference type="SAM" id="MobiDB-lite"/>
    </source>
</evidence>
<dbReference type="CAZy" id="GT2">
    <property type="family name" value="Glycosyltransferase Family 2"/>
</dbReference>
<proteinExistence type="predicted"/>
<dbReference type="PANTHER" id="PTHR43685">
    <property type="entry name" value="GLYCOSYLTRANSFERASE"/>
    <property type="match status" value="1"/>
</dbReference>
<feature type="domain" description="Glycosyltransferase 2-like" evidence="2">
    <location>
        <begin position="29"/>
        <end position="151"/>
    </location>
</feature>
<dbReference type="Pfam" id="PF00535">
    <property type="entry name" value="Glycos_transf_2"/>
    <property type="match status" value="1"/>
</dbReference>
<gene>
    <name evidence="3" type="ordered locus">Acel_1932</name>
</gene>
<name>A0LW94_ACIC1</name>
<reference evidence="3 4" key="1">
    <citation type="journal article" date="2009" name="Genome Res.">
        <title>Complete genome of the cellulolytic thermophile Acidothermus cellulolyticus 11B provides insights into its ecophysiological and evolutionary adaptations.</title>
        <authorList>
            <person name="Barabote R.D."/>
            <person name="Xie G."/>
            <person name="Leu D.H."/>
            <person name="Normand P."/>
            <person name="Necsulea A."/>
            <person name="Daubin V."/>
            <person name="Medigue C."/>
            <person name="Adney W.S."/>
            <person name="Xu X.C."/>
            <person name="Lapidus A."/>
            <person name="Parales R.E."/>
            <person name="Detter C."/>
            <person name="Pujic P."/>
            <person name="Bruce D."/>
            <person name="Lavire C."/>
            <person name="Challacombe J.F."/>
            <person name="Brettin T.S."/>
            <person name="Berry A.M."/>
        </authorList>
    </citation>
    <scope>NUCLEOTIDE SEQUENCE [LARGE SCALE GENOMIC DNA]</scope>
    <source>
        <strain evidence="4">ATCC 43068 / DSM 8971 / 11B</strain>
    </source>
</reference>
<dbReference type="EMBL" id="CP000481">
    <property type="protein sequence ID" value="ABK53704.1"/>
    <property type="molecule type" value="Genomic_DNA"/>
</dbReference>
<evidence type="ECO:0000313" key="3">
    <source>
        <dbReference type="EMBL" id="ABK53704.1"/>
    </source>
</evidence>
<dbReference type="eggNOG" id="COG1216">
    <property type="taxonomic scope" value="Bacteria"/>
</dbReference>
<dbReference type="InterPro" id="IPR050834">
    <property type="entry name" value="Glycosyltransf_2"/>
</dbReference>
<protein>
    <submittedName>
        <fullName evidence="3">Glycosyl transferase, family 2</fullName>
    </submittedName>
</protein>
<dbReference type="GO" id="GO:0016740">
    <property type="term" value="F:transferase activity"/>
    <property type="evidence" value="ECO:0007669"/>
    <property type="project" value="UniProtKB-KW"/>
</dbReference>
<organism evidence="3 4">
    <name type="scientific">Acidothermus cellulolyticus (strain ATCC 43068 / DSM 8971 / 11B)</name>
    <dbReference type="NCBI Taxonomy" id="351607"/>
    <lineage>
        <taxon>Bacteria</taxon>
        <taxon>Bacillati</taxon>
        <taxon>Actinomycetota</taxon>
        <taxon>Actinomycetes</taxon>
        <taxon>Acidothermales</taxon>
        <taxon>Acidothermaceae</taxon>
        <taxon>Acidothermus</taxon>
    </lineage>
</organism>
<dbReference type="Proteomes" id="UP000008221">
    <property type="component" value="Chromosome"/>
</dbReference>
<evidence type="ECO:0000259" key="2">
    <source>
        <dbReference type="Pfam" id="PF00535"/>
    </source>
</evidence>
<evidence type="ECO:0000313" key="4">
    <source>
        <dbReference type="Proteomes" id="UP000008221"/>
    </source>
</evidence>
<dbReference type="InterPro" id="IPR029044">
    <property type="entry name" value="Nucleotide-diphossugar_trans"/>
</dbReference>
<dbReference type="OrthoDB" id="4529776at2"/>
<dbReference type="InterPro" id="IPR001173">
    <property type="entry name" value="Glyco_trans_2-like"/>
</dbReference>
<dbReference type="AlphaFoldDB" id="A0LW94"/>
<dbReference type="Gene3D" id="3.90.550.10">
    <property type="entry name" value="Spore Coat Polysaccharide Biosynthesis Protein SpsA, Chain A"/>
    <property type="match status" value="1"/>
</dbReference>
<dbReference type="HOGENOM" id="CLU_025996_0_2_11"/>
<dbReference type="InParanoid" id="A0LW94"/>
<accession>A0LW94</accession>
<sequence length="373" mass="41821">MAKLVDVRSPSTRTVSGTRRQRTGLPTVTVLVPCYNYGRYLPRCVKSILSQDGVDVDVLVIDDASTDDSAEVAEQLANSDPRVRLMRHAINLGHIATYNEGISVLRGKYFALVSADDFLAPGSLSRAVDVLESDDGIAMVYGRVAICRHVDPDDCVHRERRSRIRAVTMDGTAWIEKICRLGWDPIASPEVVVRSEVQRRVGGYSAHLPHSADFEMWLRVATQGSIVQLVGPPQAYYRVHSASMARTTYGQKIADLRQRQAALESFFAAWSARPPESDEWHRAARRHLASVAISHACDIIVFGLPEDVDEYLAFVMSLGVEYTTLADWRRYRALRRDSGSRSARAAVRAGYVTARCHLRKWYHALGRPLERWL</sequence>
<keyword evidence="3" id="KW-0808">Transferase</keyword>
<feature type="region of interest" description="Disordered" evidence="1">
    <location>
        <begin position="1"/>
        <end position="20"/>
    </location>
</feature>